<comment type="similarity">
    <text evidence="1">Belongs to the GerABKA family.</text>
</comment>
<dbReference type="KEGG" id="ahb:bsdtb5_01070"/>
<dbReference type="InterPro" id="IPR050768">
    <property type="entry name" value="UPF0353/GerABKA_families"/>
</dbReference>
<protein>
    <submittedName>
        <fullName evidence="4">Spore germination protein</fullName>
    </submittedName>
</protein>
<dbReference type="GO" id="GO:0016020">
    <property type="term" value="C:membrane"/>
    <property type="evidence" value="ECO:0007669"/>
    <property type="project" value="InterPro"/>
</dbReference>
<evidence type="ECO:0000256" key="1">
    <source>
        <dbReference type="ARBA" id="ARBA00005278"/>
    </source>
</evidence>
<name>A0A7R7EHF1_9FIRM</name>
<evidence type="ECO:0000256" key="2">
    <source>
        <dbReference type="ARBA" id="ARBA00023136"/>
    </source>
</evidence>
<keyword evidence="3" id="KW-1133">Transmembrane helix</keyword>
<dbReference type="AlphaFoldDB" id="A0A7R7EHF1"/>
<dbReference type="GO" id="GO:0009847">
    <property type="term" value="P:spore germination"/>
    <property type="evidence" value="ECO:0007669"/>
    <property type="project" value="InterPro"/>
</dbReference>
<accession>A0A7R7EHF1</accession>
<keyword evidence="3" id="KW-0812">Transmembrane</keyword>
<keyword evidence="2 3" id="KW-0472">Membrane</keyword>
<dbReference type="Pfam" id="PF03323">
    <property type="entry name" value="GerA"/>
    <property type="match status" value="1"/>
</dbReference>
<keyword evidence="5" id="KW-1185">Reference proteome</keyword>
<dbReference type="Proteomes" id="UP000595897">
    <property type="component" value="Chromosome"/>
</dbReference>
<feature type="transmembrane region" description="Helical" evidence="3">
    <location>
        <begin position="394"/>
        <end position="411"/>
    </location>
</feature>
<gene>
    <name evidence="4" type="ORF">bsdtb5_01070</name>
</gene>
<proteinExistence type="inferred from homology"/>
<sequence length="505" mass="56528">MDILHDQDNMVTAKISTNLKENIDILEALFVECSDVIKRTLVIGNYNKVQIYMIYIDGMVNKELLEEDTIKNLIFKMDDLPSDNQYEYIKEKGLRTADIGELLTMQNITQTILSGDTVLLIDGYDKAIKIASRFYPNRGVPETKTEVVVRGSKESFSEVLIINRSLIRRRIRDTKLKVKPIQVGVRSKTDISIMYIEDLVQEGLVDEIVNKINDYVIDGIFDSGMLEQLTESSWYSPFPQVQSTERPDKAASAILEGRVVVMVDCSPMVLLFPTTIVSFFQASDDYYNRWELASITRILRYIAAFFAIALPAFYISVINFQPEIIPTPLTLSLAAARDGVPFSVVIEVIVMEVAFELISEAGIRLPGPMGSTVGIVGGLIIGNSAVAANLVSPIIVIIVALTAICSFTIPNEAFAQAFRLNRYLLIILSAFLGFYGFLLGIMIIVTHLAGLKSFGIPYLIPFAVCEVDKNSETRDSILRFPTFALKERPAYANQKQKIKLRKKNK</sequence>
<dbReference type="PANTHER" id="PTHR22550">
    <property type="entry name" value="SPORE GERMINATION PROTEIN"/>
    <property type="match status" value="1"/>
</dbReference>
<feature type="transmembrane region" description="Helical" evidence="3">
    <location>
        <begin position="423"/>
        <end position="449"/>
    </location>
</feature>
<dbReference type="InterPro" id="IPR004995">
    <property type="entry name" value="Spore_Ger"/>
</dbReference>
<dbReference type="PIRSF" id="PIRSF005690">
    <property type="entry name" value="GerBA"/>
    <property type="match status" value="1"/>
</dbReference>
<reference evidence="4 5" key="1">
    <citation type="submission" date="2020-11" db="EMBL/GenBank/DDBJ databases">
        <title>Draft genome sequencing of a Lachnospiraceae strain isolated from anoxic soil subjected to BSD treatment.</title>
        <authorList>
            <person name="Uek A."/>
            <person name="Tonouchi A."/>
        </authorList>
    </citation>
    <scope>NUCLEOTIDE SEQUENCE [LARGE SCALE GENOMIC DNA]</scope>
    <source>
        <strain evidence="4 5">TB5</strain>
    </source>
</reference>
<dbReference type="PANTHER" id="PTHR22550:SF5">
    <property type="entry name" value="LEUCINE ZIPPER PROTEIN 4"/>
    <property type="match status" value="1"/>
</dbReference>
<evidence type="ECO:0000313" key="4">
    <source>
        <dbReference type="EMBL" id="BCN28812.1"/>
    </source>
</evidence>
<dbReference type="RefSeq" id="WP_271714120.1">
    <property type="nucleotide sequence ID" value="NZ_AP024169.1"/>
</dbReference>
<organism evidence="4 5">
    <name type="scientific">Anaeromicropila herbilytica</name>
    <dbReference type="NCBI Taxonomy" id="2785025"/>
    <lineage>
        <taxon>Bacteria</taxon>
        <taxon>Bacillati</taxon>
        <taxon>Bacillota</taxon>
        <taxon>Clostridia</taxon>
        <taxon>Lachnospirales</taxon>
        <taxon>Lachnospiraceae</taxon>
        <taxon>Anaeromicropila</taxon>
    </lineage>
</organism>
<evidence type="ECO:0000256" key="3">
    <source>
        <dbReference type="SAM" id="Phobius"/>
    </source>
</evidence>
<evidence type="ECO:0000313" key="5">
    <source>
        <dbReference type="Proteomes" id="UP000595897"/>
    </source>
</evidence>
<feature type="transmembrane region" description="Helical" evidence="3">
    <location>
        <begin position="301"/>
        <end position="320"/>
    </location>
</feature>
<dbReference type="EMBL" id="AP024169">
    <property type="protein sequence ID" value="BCN28812.1"/>
    <property type="molecule type" value="Genomic_DNA"/>
</dbReference>